<dbReference type="EMBL" id="CAJNOJ010000168">
    <property type="protein sequence ID" value="CAF1233272.1"/>
    <property type="molecule type" value="Genomic_DNA"/>
</dbReference>
<evidence type="ECO:0000256" key="1">
    <source>
        <dbReference type="SAM" id="MobiDB-lite"/>
    </source>
</evidence>
<accession>A0A814YR96</accession>
<feature type="compositionally biased region" description="Polar residues" evidence="1">
    <location>
        <begin position="406"/>
        <end position="421"/>
    </location>
</feature>
<reference evidence="3" key="1">
    <citation type="submission" date="2021-02" db="EMBL/GenBank/DDBJ databases">
        <authorList>
            <person name="Nowell W R."/>
        </authorList>
    </citation>
    <scope>NUCLEOTIDE SEQUENCE</scope>
</reference>
<proteinExistence type="predicted"/>
<dbReference type="EMBL" id="CAJNOR010000108">
    <property type="protein sequence ID" value="CAF0800104.1"/>
    <property type="molecule type" value="Genomic_DNA"/>
</dbReference>
<dbReference type="AlphaFoldDB" id="A0A814YR96"/>
<organism evidence="3 5">
    <name type="scientific">Adineta ricciae</name>
    <name type="common">Rotifer</name>
    <dbReference type="NCBI Taxonomy" id="249248"/>
    <lineage>
        <taxon>Eukaryota</taxon>
        <taxon>Metazoa</taxon>
        <taxon>Spiralia</taxon>
        <taxon>Gnathifera</taxon>
        <taxon>Rotifera</taxon>
        <taxon>Eurotatoria</taxon>
        <taxon>Bdelloidea</taxon>
        <taxon>Adinetida</taxon>
        <taxon>Adinetidae</taxon>
        <taxon>Adineta</taxon>
    </lineage>
</organism>
<evidence type="ECO:0000313" key="2">
    <source>
        <dbReference type="EMBL" id="CAF0800104.1"/>
    </source>
</evidence>
<evidence type="ECO:0000313" key="4">
    <source>
        <dbReference type="Proteomes" id="UP000663828"/>
    </source>
</evidence>
<sequence length="421" mass="48897">MKPRYNLRTQASKVFVSSSNKDLPSISSSRIAKRLKHRRATAKNNQANRRQSLRLTSILNQAKPRPIIRETSPKWRKVENDTAEDNLSINDEDDDYDELLARHHRHMLEEQKDRKLYERYVRGQRTLRRLQCRRTHTAHLNEATRTRLLRELERERRYTVQDQVCAYLTDHTIIFRHGCQINSSEPMTWSTLEDELPRQKHFDTIHQLDVMINNLKKVIQTSKSSLSKPRLSVHERQKQRLTARNLPVTPLVSNTTQANETRSVISPIHSIPQPTAIPRVPVVRFVDDPLRMNNSQHLTCIQNVLLQTNNNHNHHASRMTTNEISSPIGIRKQFLRPKLTHTNMSESSQTKKRPLEKENCSLGTSTGSNHSSHSTLVSRVTPSMVSMKPSTSYRSYPNTRKHPMNIYSSSTRRQTRLSANV</sequence>
<feature type="compositionally biased region" description="Low complexity" evidence="1">
    <location>
        <begin position="361"/>
        <end position="376"/>
    </location>
</feature>
<comment type="caution">
    <text evidence="3">The sequence shown here is derived from an EMBL/GenBank/DDBJ whole genome shotgun (WGS) entry which is preliminary data.</text>
</comment>
<evidence type="ECO:0000313" key="3">
    <source>
        <dbReference type="EMBL" id="CAF1233272.1"/>
    </source>
</evidence>
<dbReference type="Proteomes" id="UP000663852">
    <property type="component" value="Unassembled WGS sequence"/>
</dbReference>
<evidence type="ECO:0000313" key="5">
    <source>
        <dbReference type="Proteomes" id="UP000663852"/>
    </source>
</evidence>
<protein>
    <submittedName>
        <fullName evidence="3">Uncharacterized protein</fullName>
    </submittedName>
</protein>
<name>A0A814YR96_ADIRI</name>
<feature type="compositionally biased region" description="Polar residues" evidence="1">
    <location>
        <begin position="377"/>
        <end position="398"/>
    </location>
</feature>
<gene>
    <name evidence="3" type="ORF">EDS130_LOCUS27049</name>
    <name evidence="2" type="ORF">XAT740_LOCUS2932</name>
</gene>
<keyword evidence="4" id="KW-1185">Reference proteome</keyword>
<dbReference type="Proteomes" id="UP000663828">
    <property type="component" value="Unassembled WGS sequence"/>
</dbReference>
<feature type="region of interest" description="Disordered" evidence="1">
    <location>
        <begin position="337"/>
        <end position="421"/>
    </location>
</feature>